<reference evidence="3" key="1">
    <citation type="journal article" date="2019" name="Int. J. Syst. Evol. Microbiol.">
        <title>The Global Catalogue of Microorganisms (GCM) 10K type strain sequencing project: providing services to taxonomists for standard genome sequencing and annotation.</title>
        <authorList>
            <consortium name="The Broad Institute Genomics Platform"/>
            <consortium name="The Broad Institute Genome Sequencing Center for Infectious Disease"/>
            <person name="Wu L."/>
            <person name="Ma J."/>
        </authorList>
    </citation>
    <scope>NUCLEOTIDE SEQUENCE [LARGE SCALE GENOMIC DNA]</scope>
    <source>
        <strain evidence="3">JCM 31920</strain>
    </source>
</reference>
<keyword evidence="1" id="KW-0812">Transmembrane</keyword>
<keyword evidence="1" id="KW-0472">Membrane</keyword>
<evidence type="ECO:0000313" key="3">
    <source>
        <dbReference type="Proteomes" id="UP001501508"/>
    </source>
</evidence>
<dbReference type="RefSeq" id="WP_345029665.1">
    <property type="nucleotide sequence ID" value="NZ_BAABEY010000025.1"/>
</dbReference>
<comment type="caution">
    <text evidence="2">The sequence shown here is derived from an EMBL/GenBank/DDBJ whole genome shotgun (WGS) entry which is preliminary data.</text>
</comment>
<keyword evidence="3" id="KW-1185">Reference proteome</keyword>
<dbReference type="EMBL" id="BAABEY010000025">
    <property type="protein sequence ID" value="GAA4440929.1"/>
    <property type="molecule type" value="Genomic_DNA"/>
</dbReference>
<dbReference type="InterPro" id="IPR011990">
    <property type="entry name" value="TPR-like_helical_dom_sf"/>
</dbReference>
<keyword evidence="1" id="KW-1133">Transmembrane helix</keyword>
<proteinExistence type="predicted"/>
<dbReference type="Gene3D" id="1.25.40.10">
    <property type="entry name" value="Tetratricopeptide repeat domain"/>
    <property type="match status" value="1"/>
</dbReference>
<gene>
    <name evidence="2" type="ORF">GCM10023091_25260</name>
</gene>
<protein>
    <recommendedName>
        <fullName evidence="4">Tetratricopeptide repeat protein</fullName>
    </recommendedName>
</protein>
<organism evidence="2 3">
    <name type="scientific">Ravibacter arvi</name>
    <dbReference type="NCBI Taxonomy" id="2051041"/>
    <lineage>
        <taxon>Bacteria</taxon>
        <taxon>Pseudomonadati</taxon>
        <taxon>Bacteroidota</taxon>
        <taxon>Cytophagia</taxon>
        <taxon>Cytophagales</taxon>
        <taxon>Spirosomataceae</taxon>
        <taxon>Ravibacter</taxon>
    </lineage>
</organism>
<accession>A0ABP8M184</accession>
<evidence type="ECO:0008006" key="4">
    <source>
        <dbReference type="Google" id="ProtNLM"/>
    </source>
</evidence>
<dbReference type="Proteomes" id="UP001501508">
    <property type="component" value="Unassembled WGS sequence"/>
</dbReference>
<evidence type="ECO:0000256" key="1">
    <source>
        <dbReference type="SAM" id="Phobius"/>
    </source>
</evidence>
<evidence type="ECO:0000313" key="2">
    <source>
        <dbReference type="EMBL" id="GAA4440929.1"/>
    </source>
</evidence>
<feature type="transmembrane region" description="Helical" evidence="1">
    <location>
        <begin position="84"/>
        <end position="104"/>
    </location>
</feature>
<sequence length="229" mass="26457">MTNSGHNWKDEELIDRYFDGVCSGEELRAFGQRCEADSSFAEKVNAMRTIRKGVDRLHEEDRVRKRIGEAVREEERRKVRIRSLVGTAGGAFAAAAVFILFLAYSPLRIPVQPQEIRAVRNLEKTGLTDSSEAGKKKAFGLFFEAQSYLAEGELQPAILKLEELAEMDEMRPYFQEAVQWHLVMAHLKNGNVERAASLYEKVKTPEEYSIPLIDRWKVWWQLHRRMWIG</sequence>
<name>A0ABP8M184_9BACT</name>